<evidence type="ECO:0008006" key="3">
    <source>
        <dbReference type="Google" id="ProtNLM"/>
    </source>
</evidence>
<dbReference type="OrthoDB" id="6375174at2759"/>
<protein>
    <recommendedName>
        <fullName evidence="3">Tyrosine specific protein phosphatases domain-containing protein</fullName>
    </recommendedName>
</protein>
<evidence type="ECO:0000313" key="1">
    <source>
        <dbReference type="EMBL" id="KAB8336953.1"/>
    </source>
</evidence>
<organism evidence="1 2">
    <name type="scientific">Carpinus fangiana</name>
    <dbReference type="NCBI Taxonomy" id="176857"/>
    <lineage>
        <taxon>Eukaryota</taxon>
        <taxon>Viridiplantae</taxon>
        <taxon>Streptophyta</taxon>
        <taxon>Embryophyta</taxon>
        <taxon>Tracheophyta</taxon>
        <taxon>Spermatophyta</taxon>
        <taxon>Magnoliopsida</taxon>
        <taxon>eudicotyledons</taxon>
        <taxon>Gunneridae</taxon>
        <taxon>Pentapetalae</taxon>
        <taxon>rosids</taxon>
        <taxon>fabids</taxon>
        <taxon>Fagales</taxon>
        <taxon>Betulaceae</taxon>
        <taxon>Carpinus</taxon>
    </lineage>
</organism>
<accession>A0A5N6KP68</accession>
<reference evidence="1 2" key="1">
    <citation type="submission" date="2019-06" db="EMBL/GenBank/DDBJ databases">
        <title>A chromosomal-level reference genome of Carpinus fangiana (Coryloideae, Betulaceae).</title>
        <authorList>
            <person name="Yang X."/>
            <person name="Wang Z."/>
            <person name="Zhang L."/>
            <person name="Hao G."/>
            <person name="Liu J."/>
            <person name="Yang Y."/>
        </authorList>
    </citation>
    <scope>NUCLEOTIDE SEQUENCE [LARGE SCALE GENOMIC DNA]</scope>
    <source>
        <strain evidence="1">Cfa_2016G</strain>
        <tissue evidence="1">Leaf</tissue>
    </source>
</reference>
<dbReference type="GO" id="GO:0004721">
    <property type="term" value="F:phosphoprotein phosphatase activity"/>
    <property type="evidence" value="ECO:0007669"/>
    <property type="project" value="InterPro"/>
</dbReference>
<dbReference type="PANTHER" id="PTHR31126:SF10">
    <property type="entry name" value="PROTEIN PHOSPHATASE, PUTATIVE (AFU_ORTHOLOGUE AFUA_6G06650)-RELATED"/>
    <property type="match status" value="1"/>
</dbReference>
<dbReference type="PANTHER" id="PTHR31126">
    <property type="entry name" value="TYROSINE-PROTEIN PHOSPHATASE"/>
    <property type="match status" value="1"/>
</dbReference>
<gene>
    <name evidence="1" type="ORF">FH972_021258</name>
</gene>
<dbReference type="Pfam" id="PF13350">
    <property type="entry name" value="Y_phosphatase3"/>
    <property type="match status" value="1"/>
</dbReference>
<dbReference type="InterPro" id="IPR026893">
    <property type="entry name" value="Tyr/Ser_Pase_IphP-type"/>
</dbReference>
<evidence type="ECO:0000313" key="2">
    <source>
        <dbReference type="Proteomes" id="UP000327013"/>
    </source>
</evidence>
<sequence>MATTGSCNAARQSAAALALIARSKPWTIAVQLRGSSASKTSSLISPRYMATTPGNTSLPELKSVQNFRDVASSSPATINAGLLFRTARLDTASAADWKTLQQNYGVRSTIDLRSEDEQKTSPPANTNIQHHRININGSSYSRALIAHLSVWNQARLLFNAATGKRDRAIQILGANAMKPRGLVGLATDTLDASGKEIREVFGLLSSSANYPICIYCHQGKDRTGIIITLVLLLCRVDARAVQADYARSTGDNGLTQSELAERVKELQDMGLPAEFAGTDEAFVEGVQRHCQKHYGSVEQYLGHIGVTEDMSKAVRNVLLKK</sequence>
<comment type="caution">
    <text evidence="1">The sequence shown here is derived from an EMBL/GenBank/DDBJ whole genome shotgun (WGS) entry which is preliminary data.</text>
</comment>
<proteinExistence type="predicted"/>
<dbReference type="Gene3D" id="3.90.190.10">
    <property type="entry name" value="Protein tyrosine phosphatase superfamily"/>
    <property type="match status" value="1"/>
</dbReference>
<dbReference type="AlphaFoldDB" id="A0A5N6KP68"/>
<dbReference type="EMBL" id="VIBQ01000009">
    <property type="protein sequence ID" value="KAB8336953.1"/>
    <property type="molecule type" value="Genomic_DNA"/>
</dbReference>
<name>A0A5N6KP68_9ROSI</name>
<keyword evidence="2" id="KW-1185">Reference proteome</keyword>
<dbReference type="SUPFAM" id="SSF52799">
    <property type="entry name" value="(Phosphotyrosine protein) phosphatases II"/>
    <property type="match status" value="1"/>
</dbReference>
<dbReference type="InterPro" id="IPR029021">
    <property type="entry name" value="Prot-tyrosine_phosphatase-like"/>
</dbReference>
<dbReference type="Proteomes" id="UP000327013">
    <property type="component" value="Unassembled WGS sequence"/>
</dbReference>